<proteinExistence type="predicted"/>
<name>A0A0R1R733_9LACO</name>
<sequence length="56" mass="6092">MSTSYANRILKKIAWGVLFAIIALIIGAMVGFAIGGGNPWAVFLPSTWLHITDFLK</sequence>
<dbReference type="PATRIC" id="fig|1423769.4.peg.2816"/>
<evidence type="ECO:0000313" key="2">
    <source>
        <dbReference type="EMBL" id="KRL52222.1"/>
    </source>
</evidence>
<dbReference type="InterPro" id="IPR024596">
    <property type="entry name" value="RNApol_su_b/EpuA"/>
</dbReference>
<keyword evidence="3" id="KW-1185">Reference proteome</keyword>
<accession>A0A0R1R733</accession>
<dbReference type="Pfam" id="PF11772">
    <property type="entry name" value="EpuA"/>
    <property type="match status" value="1"/>
</dbReference>
<evidence type="ECO:0008006" key="4">
    <source>
        <dbReference type="Google" id="ProtNLM"/>
    </source>
</evidence>
<comment type="caution">
    <text evidence="2">The sequence shown here is derived from an EMBL/GenBank/DDBJ whole genome shotgun (WGS) entry which is preliminary data.</text>
</comment>
<reference evidence="2 3" key="1">
    <citation type="journal article" date="2015" name="Genome Announc.">
        <title>Expanding the biotechnology potential of lactobacilli through comparative genomics of 213 strains and associated genera.</title>
        <authorList>
            <person name="Sun Z."/>
            <person name="Harris H.M."/>
            <person name="McCann A."/>
            <person name="Guo C."/>
            <person name="Argimon S."/>
            <person name="Zhang W."/>
            <person name="Yang X."/>
            <person name="Jeffery I.B."/>
            <person name="Cooney J.C."/>
            <person name="Kagawa T.F."/>
            <person name="Liu W."/>
            <person name="Song Y."/>
            <person name="Salvetti E."/>
            <person name="Wrobel A."/>
            <person name="Rasinkangas P."/>
            <person name="Parkhill J."/>
            <person name="Rea M.C."/>
            <person name="O'Sullivan O."/>
            <person name="Ritari J."/>
            <person name="Douillard F.P."/>
            <person name="Paul Ross R."/>
            <person name="Yang R."/>
            <person name="Briner A.E."/>
            <person name="Felis G.E."/>
            <person name="de Vos W.M."/>
            <person name="Barrangou R."/>
            <person name="Klaenhammer T.R."/>
            <person name="Caufield P.W."/>
            <person name="Cui Y."/>
            <person name="Zhang H."/>
            <person name="O'Toole P.W."/>
        </authorList>
    </citation>
    <scope>NUCLEOTIDE SEQUENCE [LARGE SCALE GENOMIC DNA]</scope>
    <source>
        <strain evidence="2 3">DSM 13343</strain>
    </source>
</reference>
<keyword evidence="1" id="KW-1133">Transmembrane helix</keyword>
<evidence type="ECO:0000313" key="3">
    <source>
        <dbReference type="Proteomes" id="UP000051790"/>
    </source>
</evidence>
<dbReference type="RefSeq" id="WP_082611661.1">
    <property type="nucleotide sequence ID" value="NZ_AZEU01000043.1"/>
</dbReference>
<organism evidence="2 3">
    <name type="scientific">Lacticaseibacillus manihotivorans DSM 13343 = JCM 12514</name>
    <dbReference type="NCBI Taxonomy" id="1423769"/>
    <lineage>
        <taxon>Bacteria</taxon>
        <taxon>Bacillati</taxon>
        <taxon>Bacillota</taxon>
        <taxon>Bacilli</taxon>
        <taxon>Lactobacillales</taxon>
        <taxon>Lactobacillaceae</taxon>
        <taxon>Lacticaseibacillus</taxon>
    </lineage>
</organism>
<feature type="transmembrane region" description="Helical" evidence="1">
    <location>
        <begin position="12"/>
        <end position="34"/>
    </location>
</feature>
<dbReference type="Proteomes" id="UP000051790">
    <property type="component" value="Unassembled WGS sequence"/>
</dbReference>
<evidence type="ECO:0000256" key="1">
    <source>
        <dbReference type="SAM" id="Phobius"/>
    </source>
</evidence>
<keyword evidence="1" id="KW-0812">Transmembrane</keyword>
<dbReference type="AlphaFoldDB" id="A0A0R1R733"/>
<protein>
    <recommendedName>
        <fullName evidence="4">DNA-directed RNA polymerase subunit beta</fullName>
    </recommendedName>
</protein>
<keyword evidence="1" id="KW-0472">Membrane</keyword>
<dbReference type="EMBL" id="AZEU01000043">
    <property type="protein sequence ID" value="KRL52222.1"/>
    <property type="molecule type" value="Genomic_DNA"/>
</dbReference>
<dbReference type="OrthoDB" id="2300232at2"/>
<gene>
    <name evidence="2" type="ORF">FD01_GL002610</name>
</gene>